<gene>
    <name evidence="3" type="ORF">LTR25_002017</name>
</gene>
<dbReference type="InterPro" id="IPR021514">
    <property type="entry name" value="DUF3176"/>
</dbReference>
<feature type="transmembrane region" description="Helical" evidence="2">
    <location>
        <begin position="196"/>
        <end position="215"/>
    </location>
</feature>
<keyword evidence="4" id="KW-1185">Reference proteome</keyword>
<evidence type="ECO:0000256" key="2">
    <source>
        <dbReference type="SAM" id="Phobius"/>
    </source>
</evidence>
<dbReference type="Proteomes" id="UP001345827">
    <property type="component" value="Unassembled WGS sequence"/>
</dbReference>
<dbReference type="PANTHER" id="PTHR35394">
    <property type="entry name" value="DUF3176 DOMAIN-CONTAINING PROTEIN"/>
    <property type="match status" value="1"/>
</dbReference>
<comment type="caution">
    <text evidence="3">The sequence shown here is derived from an EMBL/GenBank/DDBJ whole genome shotgun (WGS) entry which is preliminary data.</text>
</comment>
<name>A0AAV9QI24_9PEZI</name>
<feature type="transmembrane region" description="Helical" evidence="2">
    <location>
        <begin position="92"/>
        <end position="117"/>
    </location>
</feature>
<sequence length="681" mass="75091">MTRDTPSESEGLCNQTSNMQSDRSASPASKRSPIPPQFTMPRKTVSASAYMSPGEAVLATESPSSPDQGSDQARPAGRTRQSNKRTPSLLRIWWRELTACVIMFAMLFAIFGALLPYQGRPLPKWPYNLSINTLISFFITIMKAAILFILAEGLSQLKWEWFRQTRPLAHLSRYDEASRGAWGCIRLLASLKGTDPVATIGAVLVIVSIVLGPLAQQLIDYVNCEVSSSRSPAKIPRSNVYDEHGLHAGADETTPCKDISHLITVVPWNLTSTYSSINDTDNTTSIGTSSTLVVNTTLPSGLHAFWAMGNAGVEQWFVTGINPHDGNVELLLAACDETDSGTTISKNHWYAYVAGATYDREDSCPESLNASWGCQGPRAASCSLALCAKTYTADVKEGKLYESLVSSSTQWNQGQIEDPNDCLNLTEYWYTQADLTCLDQSQKEQLRHLGYNFTDDDMWLPYGVSMSVCTGAYEEMGIIEDSVWLNLSESEKSIVPADCIYQVNQISYSEVDSYKDTYFAGSLSPTANADAWWGESQLLAIFNDSFLTMKSISDVMDNVAESVTIYMRQHGNSNYSKAVSGSATVSTTCVAVRWSWLAFPAAVVFATSMFLLAVLAKSRLEHDTLYMGWKSSILPLVFHGLDGLDKDDQDESVLLQRKEMDQAARQVRIRLRGKSSAIEMD</sequence>
<keyword evidence="2" id="KW-0472">Membrane</keyword>
<evidence type="ECO:0000313" key="3">
    <source>
        <dbReference type="EMBL" id="KAK5542132.1"/>
    </source>
</evidence>
<organism evidence="3 4">
    <name type="scientific">Vermiconidia calcicola</name>
    <dbReference type="NCBI Taxonomy" id="1690605"/>
    <lineage>
        <taxon>Eukaryota</taxon>
        <taxon>Fungi</taxon>
        <taxon>Dikarya</taxon>
        <taxon>Ascomycota</taxon>
        <taxon>Pezizomycotina</taxon>
        <taxon>Dothideomycetes</taxon>
        <taxon>Dothideomycetidae</taxon>
        <taxon>Mycosphaerellales</taxon>
        <taxon>Extremaceae</taxon>
        <taxon>Vermiconidia</taxon>
    </lineage>
</organism>
<feature type="transmembrane region" description="Helical" evidence="2">
    <location>
        <begin position="594"/>
        <end position="616"/>
    </location>
</feature>
<accession>A0AAV9QI24</accession>
<dbReference type="PANTHER" id="PTHR35394:SF5">
    <property type="entry name" value="DUF3176 DOMAIN-CONTAINING PROTEIN"/>
    <property type="match status" value="1"/>
</dbReference>
<proteinExistence type="predicted"/>
<keyword evidence="2" id="KW-0812">Transmembrane</keyword>
<feature type="region of interest" description="Disordered" evidence="1">
    <location>
        <begin position="1"/>
        <end position="82"/>
    </location>
</feature>
<dbReference type="Pfam" id="PF11374">
    <property type="entry name" value="DUF3176"/>
    <property type="match status" value="1"/>
</dbReference>
<dbReference type="EMBL" id="JAXLQG010000003">
    <property type="protein sequence ID" value="KAK5542132.1"/>
    <property type="molecule type" value="Genomic_DNA"/>
</dbReference>
<reference evidence="3 4" key="1">
    <citation type="submission" date="2023-06" db="EMBL/GenBank/DDBJ databases">
        <title>Black Yeasts Isolated from many extreme environments.</title>
        <authorList>
            <person name="Coleine C."/>
            <person name="Stajich J.E."/>
            <person name="Selbmann L."/>
        </authorList>
    </citation>
    <scope>NUCLEOTIDE SEQUENCE [LARGE SCALE GENOMIC DNA]</scope>
    <source>
        <strain evidence="3 4">CCFEE 5887</strain>
    </source>
</reference>
<evidence type="ECO:0000256" key="1">
    <source>
        <dbReference type="SAM" id="MobiDB-lite"/>
    </source>
</evidence>
<keyword evidence="2" id="KW-1133">Transmembrane helix</keyword>
<protein>
    <submittedName>
        <fullName evidence="3">Uncharacterized protein</fullName>
    </submittedName>
</protein>
<evidence type="ECO:0000313" key="4">
    <source>
        <dbReference type="Proteomes" id="UP001345827"/>
    </source>
</evidence>
<dbReference type="AlphaFoldDB" id="A0AAV9QI24"/>
<feature type="compositionally biased region" description="Polar residues" evidence="1">
    <location>
        <begin position="61"/>
        <end position="71"/>
    </location>
</feature>
<feature type="transmembrane region" description="Helical" evidence="2">
    <location>
        <begin position="129"/>
        <end position="151"/>
    </location>
</feature>
<feature type="compositionally biased region" description="Polar residues" evidence="1">
    <location>
        <begin position="12"/>
        <end position="29"/>
    </location>
</feature>